<dbReference type="Proteomes" id="UP000308549">
    <property type="component" value="Unassembled WGS sequence"/>
</dbReference>
<dbReference type="OrthoDB" id="5427091at2759"/>
<dbReference type="Pfam" id="PF01437">
    <property type="entry name" value="PSI"/>
    <property type="match status" value="1"/>
</dbReference>
<feature type="transmembrane region" description="Helical" evidence="4">
    <location>
        <begin position="64"/>
        <end position="94"/>
    </location>
</feature>
<organism evidence="5 6">
    <name type="scientific">Salinomyces thailandicus</name>
    <dbReference type="NCBI Taxonomy" id="706561"/>
    <lineage>
        <taxon>Eukaryota</taxon>
        <taxon>Fungi</taxon>
        <taxon>Dikarya</taxon>
        <taxon>Ascomycota</taxon>
        <taxon>Pezizomycotina</taxon>
        <taxon>Dothideomycetes</taxon>
        <taxon>Dothideomycetidae</taxon>
        <taxon>Mycosphaerellales</taxon>
        <taxon>Teratosphaeriaceae</taxon>
        <taxon>Salinomyces</taxon>
    </lineage>
</organism>
<dbReference type="GO" id="GO:0016020">
    <property type="term" value="C:membrane"/>
    <property type="evidence" value="ECO:0007669"/>
    <property type="project" value="UniProtKB-SubCell"/>
</dbReference>
<sequence>MTPQDRLSKCWGHQDCHSCTNSAAGCGWCPFSATCVATTNLLKPLAHPDICPLRSERFELRTKALGCGCSTTTLVSVIVTVFATIAGLAVLYALGVALVRFNQVVGTGTWNGWEVEVKEDGLREAHQWRRANAVTTFFRRTKLKATKESEQELVTERSRLLG</sequence>
<dbReference type="AlphaFoldDB" id="A0A4U0TRB5"/>
<dbReference type="EMBL" id="NAJL01000042">
    <property type="protein sequence ID" value="TKA24644.1"/>
    <property type="molecule type" value="Genomic_DNA"/>
</dbReference>
<keyword evidence="6" id="KW-1185">Reference proteome</keyword>
<keyword evidence="4" id="KW-0812">Transmembrane</keyword>
<dbReference type="PROSITE" id="PS51257">
    <property type="entry name" value="PROKAR_LIPOPROTEIN"/>
    <property type="match status" value="1"/>
</dbReference>
<evidence type="ECO:0000256" key="1">
    <source>
        <dbReference type="ARBA" id="ARBA00004370"/>
    </source>
</evidence>
<proteinExistence type="predicted"/>
<evidence type="ECO:0000256" key="3">
    <source>
        <dbReference type="ARBA" id="ARBA00023180"/>
    </source>
</evidence>
<comment type="caution">
    <text evidence="5">The sequence shown here is derived from an EMBL/GenBank/DDBJ whole genome shotgun (WGS) entry which is preliminary data.</text>
</comment>
<accession>A0A4U0TRB5</accession>
<keyword evidence="3" id="KW-0325">Glycoprotein</keyword>
<evidence type="ECO:0000313" key="6">
    <source>
        <dbReference type="Proteomes" id="UP000308549"/>
    </source>
</evidence>
<protein>
    <recommendedName>
        <fullName evidence="7">PSI domain-containing protein</fullName>
    </recommendedName>
</protein>
<keyword evidence="4" id="KW-1133">Transmembrane helix</keyword>
<evidence type="ECO:0008006" key="7">
    <source>
        <dbReference type="Google" id="ProtNLM"/>
    </source>
</evidence>
<evidence type="ECO:0000313" key="5">
    <source>
        <dbReference type="EMBL" id="TKA24644.1"/>
    </source>
</evidence>
<comment type="subcellular location">
    <subcellularLocation>
        <location evidence="1">Membrane</location>
    </subcellularLocation>
</comment>
<dbReference type="InterPro" id="IPR002165">
    <property type="entry name" value="Plexin_repeat"/>
</dbReference>
<name>A0A4U0TRB5_9PEZI</name>
<keyword evidence="2 4" id="KW-0472">Membrane</keyword>
<evidence type="ECO:0000256" key="2">
    <source>
        <dbReference type="ARBA" id="ARBA00023136"/>
    </source>
</evidence>
<reference evidence="5 6" key="1">
    <citation type="submission" date="2017-03" db="EMBL/GenBank/DDBJ databases">
        <title>Genomes of endolithic fungi from Antarctica.</title>
        <authorList>
            <person name="Coleine C."/>
            <person name="Masonjones S."/>
            <person name="Stajich J.E."/>
        </authorList>
    </citation>
    <scope>NUCLEOTIDE SEQUENCE [LARGE SCALE GENOMIC DNA]</scope>
    <source>
        <strain evidence="5 6">CCFEE 6315</strain>
    </source>
</reference>
<gene>
    <name evidence="5" type="ORF">B0A50_06404</name>
</gene>
<evidence type="ECO:0000256" key="4">
    <source>
        <dbReference type="SAM" id="Phobius"/>
    </source>
</evidence>